<evidence type="ECO:0000256" key="1">
    <source>
        <dbReference type="SAM" id="Phobius"/>
    </source>
</evidence>
<protein>
    <recommendedName>
        <fullName evidence="2">Ubiquitin 3 binding protein But2 C-terminal domain-containing protein</fullName>
    </recommendedName>
</protein>
<evidence type="ECO:0000259" key="2">
    <source>
        <dbReference type="Pfam" id="PF09792"/>
    </source>
</evidence>
<evidence type="ECO:0000313" key="4">
    <source>
        <dbReference type="Proteomes" id="UP001222325"/>
    </source>
</evidence>
<feature type="domain" description="Ubiquitin 3 binding protein But2 C-terminal" evidence="2">
    <location>
        <begin position="121"/>
        <end position="234"/>
    </location>
</feature>
<keyword evidence="4" id="KW-1185">Reference proteome</keyword>
<keyword evidence="1" id="KW-0812">Transmembrane</keyword>
<sequence>MSPPPSQAPQAEPTRKTMSRPLAAGAIILCVISTIANIYIFNSFAKQPKILTFRNMVELRRPNQFIGLERVEMHPEARPILIYPSLLSQIDHAEPYRVYGDDPDKFAAWGGLVAPEDRQFKVTPQISTITEFQAIDFKMENCELTLIMPPNFHPPDTSRRDVLDIWILQVSHRLDIGTLSWHNRPKRIRKIDSVSMANPTNYTYKFGCPLNSLHAFEFSAGNHATYLEWSQDFNNPIPAVVMIQLPST</sequence>
<keyword evidence="1" id="KW-0472">Membrane</keyword>
<organism evidence="3 4">
    <name type="scientific">Mycena belliarum</name>
    <dbReference type="NCBI Taxonomy" id="1033014"/>
    <lineage>
        <taxon>Eukaryota</taxon>
        <taxon>Fungi</taxon>
        <taxon>Dikarya</taxon>
        <taxon>Basidiomycota</taxon>
        <taxon>Agaricomycotina</taxon>
        <taxon>Agaricomycetes</taxon>
        <taxon>Agaricomycetidae</taxon>
        <taxon>Agaricales</taxon>
        <taxon>Marasmiineae</taxon>
        <taxon>Mycenaceae</taxon>
        <taxon>Mycena</taxon>
    </lineage>
</organism>
<gene>
    <name evidence="3" type="ORF">B0H15DRAFT_915280</name>
</gene>
<name>A0AAD6TU46_9AGAR</name>
<accession>A0AAD6TU46</accession>
<dbReference type="EMBL" id="JARJCN010000073">
    <property type="protein sequence ID" value="KAJ7077408.1"/>
    <property type="molecule type" value="Genomic_DNA"/>
</dbReference>
<evidence type="ECO:0000313" key="3">
    <source>
        <dbReference type="EMBL" id="KAJ7077408.1"/>
    </source>
</evidence>
<dbReference type="Pfam" id="PF09792">
    <property type="entry name" value="But2"/>
    <property type="match status" value="1"/>
</dbReference>
<dbReference type="InterPro" id="IPR018620">
    <property type="entry name" value="Ubiquitin3-bd_protein_But2_C"/>
</dbReference>
<comment type="caution">
    <text evidence="3">The sequence shown here is derived from an EMBL/GenBank/DDBJ whole genome shotgun (WGS) entry which is preliminary data.</text>
</comment>
<dbReference type="AlphaFoldDB" id="A0AAD6TU46"/>
<dbReference type="Proteomes" id="UP001222325">
    <property type="component" value="Unassembled WGS sequence"/>
</dbReference>
<keyword evidence="1" id="KW-1133">Transmembrane helix</keyword>
<feature type="transmembrane region" description="Helical" evidence="1">
    <location>
        <begin position="21"/>
        <end position="41"/>
    </location>
</feature>
<reference evidence="3" key="1">
    <citation type="submission" date="2023-03" db="EMBL/GenBank/DDBJ databases">
        <title>Massive genome expansion in bonnet fungi (Mycena s.s.) driven by repeated elements and novel gene families across ecological guilds.</title>
        <authorList>
            <consortium name="Lawrence Berkeley National Laboratory"/>
            <person name="Harder C.B."/>
            <person name="Miyauchi S."/>
            <person name="Viragh M."/>
            <person name="Kuo A."/>
            <person name="Thoen E."/>
            <person name="Andreopoulos B."/>
            <person name="Lu D."/>
            <person name="Skrede I."/>
            <person name="Drula E."/>
            <person name="Henrissat B."/>
            <person name="Morin E."/>
            <person name="Kohler A."/>
            <person name="Barry K."/>
            <person name="LaButti K."/>
            <person name="Morin E."/>
            <person name="Salamov A."/>
            <person name="Lipzen A."/>
            <person name="Mereny Z."/>
            <person name="Hegedus B."/>
            <person name="Baldrian P."/>
            <person name="Stursova M."/>
            <person name="Weitz H."/>
            <person name="Taylor A."/>
            <person name="Grigoriev I.V."/>
            <person name="Nagy L.G."/>
            <person name="Martin F."/>
            <person name="Kauserud H."/>
        </authorList>
    </citation>
    <scope>NUCLEOTIDE SEQUENCE</scope>
    <source>
        <strain evidence="3">CBHHK173m</strain>
    </source>
</reference>
<proteinExistence type="predicted"/>